<dbReference type="EMBL" id="JNFP01000014">
    <property type="protein sequence ID" value="KIA64327.1"/>
    <property type="molecule type" value="Genomic_DNA"/>
</dbReference>
<accession>A0ABR4ZG15</accession>
<evidence type="ECO:0000313" key="1">
    <source>
        <dbReference type="EMBL" id="KIA64327.1"/>
    </source>
</evidence>
<gene>
    <name evidence="1" type="ORF">FG87_13765</name>
</gene>
<name>A0ABR4ZG15_9NOCA</name>
<protein>
    <submittedName>
        <fullName evidence="1">Uncharacterized protein</fullName>
    </submittedName>
</protein>
<keyword evidence="2" id="KW-1185">Reference proteome</keyword>
<dbReference type="Proteomes" id="UP000031364">
    <property type="component" value="Unassembled WGS sequence"/>
</dbReference>
<organism evidence="1 2">
    <name type="scientific">Nocardia vulneris</name>
    <dbReference type="NCBI Taxonomy" id="1141657"/>
    <lineage>
        <taxon>Bacteria</taxon>
        <taxon>Bacillati</taxon>
        <taxon>Actinomycetota</taxon>
        <taxon>Actinomycetes</taxon>
        <taxon>Mycobacteriales</taxon>
        <taxon>Nocardiaceae</taxon>
        <taxon>Nocardia</taxon>
    </lineage>
</organism>
<reference evidence="1 2" key="1">
    <citation type="journal article" date="2014" name="Int. J. Syst. Evol. Microbiol.">
        <title>Nocardia vulneris sp. nov., isolated from wounds of human patients in North America.</title>
        <authorList>
            <person name="Lasker B.A."/>
            <person name="Bell M."/>
            <person name="Klenk H.P."/>
            <person name="Sproer C."/>
            <person name="Schumann C."/>
            <person name="Schumann P."/>
            <person name="Brown J.M."/>
        </authorList>
    </citation>
    <scope>NUCLEOTIDE SEQUENCE [LARGE SCALE GENOMIC DNA]</scope>
    <source>
        <strain evidence="1 2">W9851</strain>
    </source>
</reference>
<comment type="caution">
    <text evidence="1">The sequence shown here is derived from an EMBL/GenBank/DDBJ whole genome shotgun (WGS) entry which is preliminary data.</text>
</comment>
<evidence type="ECO:0000313" key="2">
    <source>
        <dbReference type="Proteomes" id="UP000031364"/>
    </source>
</evidence>
<proteinExistence type="predicted"/>
<dbReference type="RefSeq" id="WP_043669626.1">
    <property type="nucleotide sequence ID" value="NZ_BDCI01000004.1"/>
</dbReference>
<sequence>MSDFDSLYHLTQERNKEWRDLMADVNSGRFYAKRAAQIREVPIVDDCSGATYGFLIVDGNGTIRSMDLDPEEVARSNEGDVLKAISAAMNSSATRSHQGSYQGVGKNV</sequence>